<evidence type="ECO:0000313" key="2">
    <source>
        <dbReference type="Proteomes" id="UP001469553"/>
    </source>
</evidence>
<dbReference type="Proteomes" id="UP001469553">
    <property type="component" value="Unassembled WGS sequence"/>
</dbReference>
<dbReference type="EMBL" id="JAHRIP010091632">
    <property type="protein sequence ID" value="MEQ2317004.1"/>
    <property type="molecule type" value="Genomic_DNA"/>
</dbReference>
<reference evidence="1 2" key="1">
    <citation type="submission" date="2021-06" db="EMBL/GenBank/DDBJ databases">
        <authorList>
            <person name="Palmer J.M."/>
        </authorList>
    </citation>
    <scope>NUCLEOTIDE SEQUENCE [LARGE SCALE GENOMIC DNA]</scope>
    <source>
        <strain evidence="1 2">AS_MEX2019</strain>
        <tissue evidence="1">Muscle</tissue>
    </source>
</reference>
<keyword evidence="2" id="KW-1185">Reference proteome</keyword>
<name>A0ABV1AEL7_9TELE</name>
<gene>
    <name evidence="1" type="ORF">AMECASPLE_038318</name>
</gene>
<organism evidence="1 2">
    <name type="scientific">Ameca splendens</name>
    <dbReference type="NCBI Taxonomy" id="208324"/>
    <lineage>
        <taxon>Eukaryota</taxon>
        <taxon>Metazoa</taxon>
        <taxon>Chordata</taxon>
        <taxon>Craniata</taxon>
        <taxon>Vertebrata</taxon>
        <taxon>Euteleostomi</taxon>
        <taxon>Actinopterygii</taxon>
        <taxon>Neopterygii</taxon>
        <taxon>Teleostei</taxon>
        <taxon>Neoteleostei</taxon>
        <taxon>Acanthomorphata</taxon>
        <taxon>Ovalentaria</taxon>
        <taxon>Atherinomorphae</taxon>
        <taxon>Cyprinodontiformes</taxon>
        <taxon>Goodeidae</taxon>
        <taxon>Ameca</taxon>
    </lineage>
</organism>
<proteinExistence type="predicted"/>
<protein>
    <submittedName>
        <fullName evidence="1">Uncharacterized protein</fullName>
    </submittedName>
</protein>
<sequence>CVRKNRIGQVLLSMTSVSMQSAGSTWQQIGEAQGDVAVHRKFNLLTTTHLCNTYNRVLCLFCNLCEQIVHFEYLIHVFFQLCMNM</sequence>
<comment type="caution">
    <text evidence="1">The sequence shown here is derived from an EMBL/GenBank/DDBJ whole genome shotgun (WGS) entry which is preliminary data.</text>
</comment>
<accession>A0ABV1AEL7</accession>
<evidence type="ECO:0000313" key="1">
    <source>
        <dbReference type="EMBL" id="MEQ2317004.1"/>
    </source>
</evidence>
<feature type="non-terminal residue" evidence="1">
    <location>
        <position position="1"/>
    </location>
</feature>